<protein>
    <submittedName>
        <fullName evidence="2">Uncharacterized protein</fullName>
    </submittedName>
</protein>
<sequence length="122" mass="13521">MSQRPSPSCRQAGSSRAQGGAPLGKSPVITIEAPGAEKPLRATNTVPERHQPGREGQVGGERDGIRYRYFMHYVEGTLMPFLVMTLVNDTAGLKDKKQKDKYPLLAAYAKRLERLTVTRRPL</sequence>
<proteinExistence type="predicted"/>
<evidence type="ECO:0000313" key="2">
    <source>
        <dbReference type="EMBL" id="KAJ5456163.1"/>
    </source>
</evidence>
<keyword evidence="3" id="KW-1185">Reference proteome</keyword>
<dbReference type="EMBL" id="JAPVEA010000003">
    <property type="protein sequence ID" value="KAJ5456163.1"/>
    <property type="molecule type" value="Genomic_DNA"/>
</dbReference>
<organism evidence="2 3">
    <name type="scientific">Penicillium daleae</name>
    <dbReference type="NCBI Taxonomy" id="63821"/>
    <lineage>
        <taxon>Eukaryota</taxon>
        <taxon>Fungi</taxon>
        <taxon>Dikarya</taxon>
        <taxon>Ascomycota</taxon>
        <taxon>Pezizomycotina</taxon>
        <taxon>Eurotiomycetes</taxon>
        <taxon>Eurotiomycetidae</taxon>
        <taxon>Eurotiales</taxon>
        <taxon>Aspergillaceae</taxon>
        <taxon>Penicillium</taxon>
    </lineage>
</organism>
<dbReference type="Proteomes" id="UP001213681">
    <property type="component" value="Unassembled WGS sequence"/>
</dbReference>
<dbReference type="GeneID" id="81597371"/>
<comment type="caution">
    <text evidence="2">The sequence shown here is derived from an EMBL/GenBank/DDBJ whole genome shotgun (WGS) entry which is preliminary data.</text>
</comment>
<name>A0AAD6CAF0_9EURO</name>
<feature type="region of interest" description="Disordered" evidence="1">
    <location>
        <begin position="1"/>
        <end position="61"/>
    </location>
</feature>
<reference evidence="2" key="2">
    <citation type="journal article" date="2023" name="IMA Fungus">
        <title>Comparative genomic study of the Penicillium genus elucidates a diverse pangenome and 15 lateral gene transfer events.</title>
        <authorList>
            <person name="Petersen C."/>
            <person name="Sorensen T."/>
            <person name="Nielsen M.R."/>
            <person name="Sondergaard T.E."/>
            <person name="Sorensen J.L."/>
            <person name="Fitzpatrick D.A."/>
            <person name="Frisvad J.C."/>
            <person name="Nielsen K.L."/>
        </authorList>
    </citation>
    <scope>NUCLEOTIDE SEQUENCE</scope>
    <source>
        <strain evidence="2">IBT 16125</strain>
    </source>
</reference>
<reference evidence="2" key="1">
    <citation type="submission" date="2022-12" db="EMBL/GenBank/DDBJ databases">
        <authorList>
            <person name="Petersen C."/>
        </authorList>
    </citation>
    <scope>NUCLEOTIDE SEQUENCE</scope>
    <source>
        <strain evidence="2">IBT 16125</strain>
    </source>
</reference>
<dbReference type="AlphaFoldDB" id="A0AAD6CAF0"/>
<gene>
    <name evidence="2" type="ORF">N7458_003746</name>
</gene>
<feature type="compositionally biased region" description="Polar residues" evidence="1">
    <location>
        <begin position="1"/>
        <end position="17"/>
    </location>
</feature>
<accession>A0AAD6CAF0</accession>
<dbReference type="RefSeq" id="XP_056768535.1">
    <property type="nucleotide sequence ID" value="XM_056907128.1"/>
</dbReference>
<evidence type="ECO:0000256" key="1">
    <source>
        <dbReference type="SAM" id="MobiDB-lite"/>
    </source>
</evidence>
<evidence type="ECO:0000313" key="3">
    <source>
        <dbReference type="Proteomes" id="UP001213681"/>
    </source>
</evidence>